<keyword evidence="5" id="KW-0378">Hydrolase</keyword>
<dbReference type="InterPro" id="IPR001584">
    <property type="entry name" value="Integrase_cat-core"/>
</dbReference>
<name>A0A7L3ILL1_9PASS</name>
<feature type="non-terminal residue" evidence="8">
    <location>
        <position position="64"/>
    </location>
</feature>
<feature type="non-terminal residue" evidence="8">
    <location>
        <position position="1"/>
    </location>
</feature>
<dbReference type="PROSITE" id="PS50994">
    <property type="entry name" value="INTEGRASE"/>
    <property type="match status" value="1"/>
</dbReference>
<keyword evidence="4" id="KW-0255">Endonuclease</keyword>
<evidence type="ECO:0000256" key="1">
    <source>
        <dbReference type="ARBA" id="ARBA00022679"/>
    </source>
</evidence>
<dbReference type="Proteomes" id="UP000570592">
    <property type="component" value="Unassembled WGS sequence"/>
</dbReference>
<dbReference type="GO" id="GO:0004519">
    <property type="term" value="F:endonuclease activity"/>
    <property type="evidence" value="ECO:0007669"/>
    <property type="project" value="UniProtKB-KW"/>
</dbReference>
<evidence type="ECO:0000313" key="8">
    <source>
        <dbReference type="EMBL" id="NXU16640.1"/>
    </source>
</evidence>
<feature type="domain" description="Integrase catalytic" evidence="7">
    <location>
        <begin position="1"/>
        <end position="64"/>
    </location>
</feature>
<reference evidence="8 9" key="1">
    <citation type="submission" date="2019-09" db="EMBL/GenBank/DDBJ databases">
        <title>Bird 10,000 Genomes (B10K) Project - Family phase.</title>
        <authorList>
            <person name="Zhang G."/>
        </authorList>
    </citation>
    <scope>NUCLEOTIDE SEQUENCE [LARGE SCALE GENOMIC DNA]</scope>
    <source>
        <strain evidence="8">B10K-DU-029-51</strain>
    </source>
</reference>
<sequence>KDVEKHLVHAFAVLGMPKELKIDNGPAYTSKEFQNFCQQWGICHVTGIPHSPTGQAIVERAHWM</sequence>
<evidence type="ECO:0000259" key="7">
    <source>
        <dbReference type="PROSITE" id="PS50994"/>
    </source>
</evidence>
<evidence type="ECO:0000256" key="4">
    <source>
        <dbReference type="ARBA" id="ARBA00022759"/>
    </source>
</evidence>
<evidence type="ECO:0000313" key="9">
    <source>
        <dbReference type="Proteomes" id="UP000570592"/>
    </source>
</evidence>
<dbReference type="GO" id="GO:0016787">
    <property type="term" value="F:hydrolase activity"/>
    <property type="evidence" value="ECO:0007669"/>
    <property type="project" value="UniProtKB-KW"/>
</dbReference>
<keyword evidence="6" id="KW-0695">RNA-directed DNA polymerase</keyword>
<keyword evidence="3" id="KW-0540">Nuclease</keyword>
<evidence type="ECO:0000256" key="5">
    <source>
        <dbReference type="ARBA" id="ARBA00022801"/>
    </source>
</evidence>
<dbReference type="PANTHER" id="PTHR41694">
    <property type="entry name" value="ENDOGENOUS RETROVIRUS GROUP K MEMBER POL PROTEIN"/>
    <property type="match status" value="1"/>
</dbReference>
<dbReference type="InterPro" id="IPR012337">
    <property type="entry name" value="RNaseH-like_sf"/>
</dbReference>
<dbReference type="GO" id="GO:0035613">
    <property type="term" value="F:RNA stem-loop binding"/>
    <property type="evidence" value="ECO:0007669"/>
    <property type="project" value="TreeGrafter"/>
</dbReference>
<keyword evidence="1" id="KW-0808">Transferase</keyword>
<evidence type="ECO:0000256" key="6">
    <source>
        <dbReference type="ARBA" id="ARBA00022918"/>
    </source>
</evidence>
<dbReference type="Gene3D" id="3.30.420.10">
    <property type="entry name" value="Ribonuclease H-like superfamily/Ribonuclease H"/>
    <property type="match status" value="1"/>
</dbReference>
<keyword evidence="2" id="KW-0548">Nucleotidyltransferase</keyword>
<dbReference type="AlphaFoldDB" id="A0A7L3ILL1"/>
<evidence type="ECO:0000256" key="3">
    <source>
        <dbReference type="ARBA" id="ARBA00022722"/>
    </source>
</evidence>
<proteinExistence type="predicted"/>
<keyword evidence="9" id="KW-1185">Reference proteome</keyword>
<dbReference type="EMBL" id="VZTX01021857">
    <property type="protein sequence ID" value="NXU16640.1"/>
    <property type="molecule type" value="Genomic_DNA"/>
</dbReference>
<gene>
    <name evidence="8" type="primary">Ervk18_1</name>
    <name evidence="8" type="ORF">PARPUN_R14783</name>
</gene>
<dbReference type="GO" id="GO:0015074">
    <property type="term" value="P:DNA integration"/>
    <property type="evidence" value="ECO:0007669"/>
    <property type="project" value="InterPro"/>
</dbReference>
<dbReference type="Pfam" id="PF00665">
    <property type="entry name" value="rve"/>
    <property type="match status" value="1"/>
</dbReference>
<dbReference type="GO" id="GO:0003964">
    <property type="term" value="F:RNA-directed DNA polymerase activity"/>
    <property type="evidence" value="ECO:0007669"/>
    <property type="project" value="UniProtKB-KW"/>
</dbReference>
<dbReference type="SUPFAM" id="SSF53098">
    <property type="entry name" value="Ribonuclease H-like"/>
    <property type="match status" value="1"/>
</dbReference>
<comment type="caution">
    <text evidence="8">The sequence shown here is derived from an EMBL/GenBank/DDBJ whole genome shotgun (WGS) entry which is preliminary data.</text>
</comment>
<dbReference type="PANTHER" id="PTHR41694:SF3">
    <property type="entry name" value="RNA-DIRECTED DNA POLYMERASE-RELATED"/>
    <property type="match status" value="1"/>
</dbReference>
<organism evidence="8 9">
    <name type="scientific">Pardalotus punctatus</name>
    <name type="common">spotted pardalote</name>
    <dbReference type="NCBI Taxonomy" id="254575"/>
    <lineage>
        <taxon>Eukaryota</taxon>
        <taxon>Metazoa</taxon>
        <taxon>Chordata</taxon>
        <taxon>Craniata</taxon>
        <taxon>Vertebrata</taxon>
        <taxon>Euteleostomi</taxon>
        <taxon>Archelosauria</taxon>
        <taxon>Archosauria</taxon>
        <taxon>Dinosauria</taxon>
        <taxon>Saurischia</taxon>
        <taxon>Theropoda</taxon>
        <taxon>Coelurosauria</taxon>
        <taxon>Aves</taxon>
        <taxon>Neognathae</taxon>
        <taxon>Neoaves</taxon>
        <taxon>Telluraves</taxon>
        <taxon>Australaves</taxon>
        <taxon>Passeriformes</taxon>
        <taxon>Meliphagoidea</taxon>
        <taxon>Pardalotidae</taxon>
        <taxon>Pardalotus</taxon>
    </lineage>
</organism>
<evidence type="ECO:0000256" key="2">
    <source>
        <dbReference type="ARBA" id="ARBA00022695"/>
    </source>
</evidence>
<accession>A0A7L3ILL1</accession>
<protein>
    <submittedName>
        <fullName evidence="8">POK18 protein</fullName>
    </submittedName>
</protein>
<dbReference type="InterPro" id="IPR036397">
    <property type="entry name" value="RNaseH_sf"/>
</dbReference>